<evidence type="ECO:0000313" key="2">
    <source>
        <dbReference type="Proteomes" id="UP000586918"/>
    </source>
</evidence>
<organism evidence="1 2">
    <name type="scientific">Pseudonocardia bannensis</name>
    <dbReference type="NCBI Taxonomy" id="630973"/>
    <lineage>
        <taxon>Bacteria</taxon>
        <taxon>Bacillati</taxon>
        <taxon>Actinomycetota</taxon>
        <taxon>Actinomycetes</taxon>
        <taxon>Pseudonocardiales</taxon>
        <taxon>Pseudonocardiaceae</taxon>
        <taxon>Pseudonocardia</taxon>
    </lineage>
</organism>
<proteinExistence type="predicted"/>
<reference evidence="1 2" key="1">
    <citation type="submission" date="2020-04" db="EMBL/GenBank/DDBJ databases">
        <authorList>
            <person name="Klaysubun C."/>
            <person name="Duangmal K."/>
            <person name="Lipun K."/>
        </authorList>
    </citation>
    <scope>NUCLEOTIDE SEQUENCE [LARGE SCALE GENOMIC DNA]</scope>
    <source>
        <strain evidence="1 2">DSM 45300</strain>
    </source>
</reference>
<keyword evidence="2" id="KW-1185">Reference proteome</keyword>
<accession>A0A848DDJ6</accession>
<sequence>MAGRADRGAVTVEAAVALGTLAVTTVLAVGSVATVVSSVRCVDAARELARLAARGEADRGRSIAAQLAPSTAAIDLSVTGDEVTAVVTATPLGPFPVQVRGRAVAVLEPGVAGAAP</sequence>
<dbReference type="AlphaFoldDB" id="A0A848DDJ6"/>
<evidence type="ECO:0000313" key="1">
    <source>
        <dbReference type="EMBL" id="NMH90666.1"/>
    </source>
</evidence>
<gene>
    <name evidence="1" type="ORF">HF519_03530</name>
</gene>
<dbReference type="InterPro" id="IPR049790">
    <property type="entry name" value="Rv3655c/TadE"/>
</dbReference>
<name>A0A848DDJ6_9PSEU</name>
<protein>
    <submittedName>
        <fullName evidence="1">Pilus assembly protein TadE</fullName>
    </submittedName>
</protein>
<dbReference type="Proteomes" id="UP000586918">
    <property type="component" value="Unassembled WGS sequence"/>
</dbReference>
<dbReference type="EMBL" id="JAAXKZ010000007">
    <property type="protein sequence ID" value="NMH90666.1"/>
    <property type="molecule type" value="Genomic_DNA"/>
</dbReference>
<dbReference type="NCBIfam" id="NF041390">
    <property type="entry name" value="TadE_Rv3655c"/>
    <property type="match status" value="1"/>
</dbReference>
<comment type="caution">
    <text evidence="1">The sequence shown here is derived from an EMBL/GenBank/DDBJ whole genome shotgun (WGS) entry which is preliminary data.</text>
</comment>